<proteinExistence type="inferred from homology"/>
<keyword evidence="2" id="KW-0479">Metal-binding</keyword>
<feature type="compositionally biased region" description="Basic and acidic residues" evidence="7">
    <location>
        <begin position="1"/>
        <end position="51"/>
    </location>
</feature>
<keyword evidence="4 6" id="KW-0862">Zinc</keyword>
<dbReference type="GO" id="GO:0006508">
    <property type="term" value="P:proteolysis"/>
    <property type="evidence" value="ECO:0007669"/>
    <property type="project" value="UniProtKB-KW"/>
</dbReference>
<feature type="domain" description="Peptidase M48" evidence="9">
    <location>
        <begin position="57"/>
        <end position="203"/>
    </location>
</feature>
<evidence type="ECO:0000259" key="9">
    <source>
        <dbReference type="Pfam" id="PF01435"/>
    </source>
</evidence>
<dbReference type="STRING" id="34508.A0A4U5M107"/>
<gene>
    <name evidence="10" type="ORF">L596_026311</name>
</gene>
<feature type="transmembrane region" description="Helical" evidence="8">
    <location>
        <begin position="78"/>
        <end position="99"/>
    </location>
</feature>
<evidence type="ECO:0000256" key="6">
    <source>
        <dbReference type="RuleBase" id="RU003983"/>
    </source>
</evidence>
<evidence type="ECO:0000256" key="5">
    <source>
        <dbReference type="ARBA" id="ARBA00023049"/>
    </source>
</evidence>
<evidence type="ECO:0000256" key="3">
    <source>
        <dbReference type="ARBA" id="ARBA00022801"/>
    </source>
</evidence>
<feature type="transmembrane region" description="Helical" evidence="8">
    <location>
        <begin position="119"/>
        <end position="140"/>
    </location>
</feature>
<evidence type="ECO:0000256" key="4">
    <source>
        <dbReference type="ARBA" id="ARBA00022833"/>
    </source>
</evidence>
<dbReference type="EMBL" id="AZBU02000010">
    <property type="protein sequence ID" value="TKR62330.1"/>
    <property type="molecule type" value="Genomic_DNA"/>
</dbReference>
<keyword evidence="8" id="KW-0812">Transmembrane</keyword>
<dbReference type="PANTHER" id="PTHR10120">
    <property type="entry name" value="CAAX PRENYL PROTEASE 1"/>
    <property type="match status" value="1"/>
</dbReference>
<keyword evidence="11" id="KW-1185">Reference proteome</keyword>
<keyword evidence="3 6" id="KW-0378">Hydrolase</keyword>
<organism evidence="10 11">
    <name type="scientific">Steinernema carpocapsae</name>
    <name type="common">Entomopathogenic nematode</name>
    <dbReference type="NCBI Taxonomy" id="34508"/>
    <lineage>
        <taxon>Eukaryota</taxon>
        <taxon>Metazoa</taxon>
        <taxon>Ecdysozoa</taxon>
        <taxon>Nematoda</taxon>
        <taxon>Chromadorea</taxon>
        <taxon>Rhabditida</taxon>
        <taxon>Tylenchina</taxon>
        <taxon>Panagrolaimomorpha</taxon>
        <taxon>Strongyloidoidea</taxon>
        <taxon>Steinernematidae</taxon>
        <taxon>Steinernema</taxon>
    </lineage>
</organism>
<accession>A0A4U5M107</accession>
<evidence type="ECO:0000256" key="1">
    <source>
        <dbReference type="ARBA" id="ARBA00022670"/>
    </source>
</evidence>
<comment type="similarity">
    <text evidence="6">Belongs to the peptidase M48 family.</text>
</comment>
<dbReference type="GO" id="GO:0004222">
    <property type="term" value="F:metalloendopeptidase activity"/>
    <property type="evidence" value="ECO:0007669"/>
    <property type="project" value="InterPro"/>
</dbReference>
<evidence type="ECO:0000313" key="11">
    <source>
        <dbReference type="Proteomes" id="UP000298663"/>
    </source>
</evidence>
<dbReference type="Proteomes" id="UP000298663">
    <property type="component" value="Unassembled WGS sequence"/>
</dbReference>
<dbReference type="AlphaFoldDB" id="A0A4U5M107"/>
<dbReference type="Pfam" id="PF01435">
    <property type="entry name" value="Peptidase_M48"/>
    <property type="match status" value="1"/>
</dbReference>
<keyword evidence="5 6" id="KW-0482">Metalloprotease</keyword>
<keyword evidence="8" id="KW-1133">Transmembrane helix</keyword>
<evidence type="ECO:0000256" key="7">
    <source>
        <dbReference type="SAM" id="MobiDB-lite"/>
    </source>
</evidence>
<feature type="region of interest" description="Disordered" evidence="7">
    <location>
        <begin position="1"/>
        <end position="52"/>
    </location>
</feature>
<keyword evidence="8" id="KW-0472">Membrane</keyword>
<protein>
    <recommendedName>
        <fullName evidence="9">Peptidase M48 domain-containing protein</fullName>
    </recommendedName>
</protein>
<keyword evidence="1 6" id="KW-0645">Protease</keyword>
<evidence type="ECO:0000256" key="8">
    <source>
        <dbReference type="SAM" id="Phobius"/>
    </source>
</evidence>
<dbReference type="InterPro" id="IPR001915">
    <property type="entry name" value="Peptidase_M48"/>
</dbReference>
<sequence length="204" mass="23583">MKELWGKKDDKQEEEKKEMKEVENKEETEEEAQKEAEKDGEKKNNNGEEKKRKLGMQNDEVVAVLGHELGHWELCHTLFNLVITELNLLLLFAVFAYFYRQESLFSAFGFDTQPTLIGLMIVFQFVTAPYNQLIGFFMTICSRRMEFAADTYSAELGYAKHLSSGLIKIGKDNLSLPIDDPYYSAYNHSHPPIPERIAALRKYT</sequence>
<reference evidence="10 11" key="1">
    <citation type="journal article" date="2015" name="Genome Biol.">
        <title>Comparative genomics of Steinernema reveals deeply conserved gene regulatory networks.</title>
        <authorList>
            <person name="Dillman A.R."/>
            <person name="Macchietto M."/>
            <person name="Porter C.F."/>
            <person name="Rogers A."/>
            <person name="Williams B."/>
            <person name="Antoshechkin I."/>
            <person name="Lee M.M."/>
            <person name="Goodwin Z."/>
            <person name="Lu X."/>
            <person name="Lewis E.E."/>
            <person name="Goodrich-Blair H."/>
            <person name="Stock S.P."/>
            <person name="Adams B.J."/>
            <person name="Sternberg P.W."/>
            <person name="Mortazavi A."/>
        </authorList>
    </citation>
    <scope>NUCLEOTIDE SEQUENCE [LARGE SCALE GENOMIC DNA]</scope>
    <source>
        <strain evidence="10 11">ALL</strain>
    </source>
</reference>
<name>A0A4U5M107_STECR</name>
<dbReference type="OrthoDB" id="360839at2759"/>
<reference evidence="10 11" key="2">
    <citation type="journal article" date="2019" name="G3 (Bethesda)">
        <title>Hybrid Assembly of the Genome of the Entomopathogenic Nematode Steinernema carpocapsae Identifies the X-Chromosome.</title>
        <authorList>
            <person name="Serra L."/>
            <person name="Macchietto M."/>
            <person name="Macias-Munoz A."/>
            <person name="McGill C.J."/>
            <person name="Rodriguez I.M."/>
            <person name="Rodriguez B."/>
            <person name="Murad R."/>
            <person name="Mortazavi A."/>
        </authorList>
    </citation>
    <scope>NUCLEOTIDE SEQUENCE [LARGE SCALE GENOMIC DNA]</scope>
    <source>
        <strain evidence="10 11">ALL</strain>
    </source>
</reference>
<comment type="caution">
    <text evidence="10">The sequence shown here is derived from an EMBL/GenBank/DDBJ whole genome shotgun (WGS) entry which is preliminary data.</text>
</comment>
<comment type="cofactor">
    <cofactor evidence="6">
        <name>Zn(2+)</name>
        <dbReference type="ChEBI" id="CHEBI:29105"/>
    </cofactor>
    <text evidence="6">Binds 1 zinc ion per subunit.</text>
</comment>
<dbReference type="Gene3D" id="3.30.2010.10">
    <property type="entry name" value="Metalloproteases ('zincins'), catalytic domain"/>
    <property type="match status" value="1"/>
</dbReference>
<evidence type="ECO:0000313" key="10">
    <source>
        <dbReference type="EMBL" id="TKR62330.1"/>
    </source>
</evidence>
<dbReference type="GO" id="GO:0046872">
    <property type="term" value="F:metal ion binding"/>
    <property type="evidence" value="ECO:0007669"/>
    <property type="project" value="UniProtKB-KW"/>
</dbReference>
<evidence type="ECO:0000256" key="2">
    <source>
        <dbReference type="ARBA" id="ARBA00022723"/>
    </source>
</evidence>